<gene>
    <name evidence="3" type="ORF">J0A66_05590</name>
</gene>
<evidence type="ECO:0000313" key="3">
    <source>
        <dbReference type="EMBL" id="MBN7824697.1"/>
    </source>
</evidence>
<evidence type="ECO:0000259" key="1">
    <source>
        <dbReference type="Pfam" id="PF00534"/>
    </source>
</evidence>
<proteinExistence type="predicted"/>
<dbReference type="Pfam" id="PF00534">
    <property type="entry name" value="Glycos_transf_1"/>
    <property type="match status" value="1"/>
</dbReference>
<evidence type="ECO:0000313" key="4">
    <source>
        <dbReference type="Proteomes" id="UP000664654"/>
    </source>
</evidence>
<dbReference type="InterPro" id="IPR028098">
    <property type="entry name" value="Glyco_trans_4-like_N"/>
</dbReference>
<dbReference type="GO" id="GO:1901135">
    <property type="term" value="P:carbohydrate derivative metabolic process"/>
    <property type="evidence" value="ECO:0007669"/>
    <property type="project" value="UniProtKB-ARBA"/>
</dbReference>
<dbReference type="PANTHER" id="PTHR12526:SF630">
    <property type="entry name" value="GLYCOSYLTRANSFERASE"/>
    <property type="match status" value="1"/>
</dbReference>
<keyword evidence="4" id="KW-1185">Reference proteome</keyword>
<comment type="caution">
    <text evidence="3">The sequence shown here is derived from an EMBL/GenBank/DDBJ whole genome shotgun (WGS) entry which is preliminary data.</text>
</comment>
<feature type="domain" description="Glycosyltransferase subfamily 4-like N-terminal" evidence="2">
    <location>
        <begin position="17"/>
        <end position="175"/>
    </location>
</feature>
<name>A0A939DLZ3_9ALTE</name>
<dbReference type="Gene3D" id="3.40.50.2000">
    <property type="entry name" value="Glycogen Phosphorylase B"/>
    <property type="match status" value="2"/>
</dbReference>
<dbReference type="Pfam" id="PF13439">
    <property type="entry name" value="Glyco_transf_4"/>
    <property type="match status" value="1"/>
</dbReference>
<reference evidence="3" key="1">
    <citation type="submission" date="2021-03" db="EMBL/GenBank/DDBJ databases">
        <title>novel species isolated from a fishpond in China.</title>
        <authorList>
            <person name="Lu H."/>
            <person name="Cai Z."/>
        </authorList>
    </citation>
    <scope>NUCLEOTIDE SEQUENCE</scope>
    <source>
        <strain evidence="3">JCM 30855</strain>
    </source>
</reference>
<feature type="domain" description="Glycosyl transferase family 1" evidence="1">
    <location>
        <begin position="196"/>
        <end position="331"/>
    </location>
</feature>
<accession>A0A939DLZ3</accession>
<dbReference type="EMBL" id="JAFKCV010000002">
    <property type="protein sequence ID" value="MBN7824697.1"/>
    <property type="molecule type" value="Genomic_DNA"/>
</dbReference>
<dbReference type="Proteomes" id="UP000664654">
    <property type="component" value="Unassembled WGS sequence"/>
</dbReference>
<dbReference type="AlphaFoldDB" id="A0A939DLZ3"/>
<evidence type="ECO:0000259" key="2">
    <source>
        <dbReference type="Pfam" id="PF13439"/>
    </source>
</evidence>
<sequence length="361" mass="40713">MAINRVLFLHKFFTPDGGIERVHQNLATALARHQVQSFFYVYDTQGESRDGFKRLAERYQAFSPTQDKGFVGKLRELFACIEAMQVEVLISATETANMLACLCALRYPRLSVIYTRHCALDVSGQKLPPWAIKLLYNCYALTNRKIVAVSQSLSEQLRSAIRIGRRQVDFIPNAVVDGRIFALAKTNTQKLQLGDYYCAVGRLVRQKGFDMLIDAYAMAKWRNPALPQLVIVGSGELQSQLMEQAERRGVADSVVFTGFVDNPYYIIKHAKAFILSSRHEGMPTVLVEAMALDTPVIAFDCPTGPRELLGDNQFGVLVAPQDVPALSQALLEHQQRNHRPTTDKVLKFHFDQVARAYMQHF</sequence>
<organism evidence="3 4">
    <name type="scientific">Bowmanella dokdonensis</name>
    <dbReference type="NCBI Taxonomy" id="751969"/>
    <lineage>
        <taxon>Bacteria</taxon>
        <taxon>Pseudomonadati</taxon>
        <taxon>Pseudomonadota</taxon>
        <taxon>Gammaproteobacteria</taxon>
        <taxon>Alteromonadales</taxon>
        <taxon>Alteromonadaceae</taxon>
        <taxon>Bowmanella</taxon>
    </lineage>
</organism>
<dbReference type="PANTHER" id="PTHR12526">
    <property type="entry name" value="GLYCOSYLTRANSFERASE"/>
    <property type="match status" value="1"/>
</dbReference>
<protein>
    <submittedName>
        <fullName evidence="3">Glycosyltransferase</fullName>
    </submittedName>
</protein>
<dbReference type="GO" id="GO:0016757">
    <property type="term" value="F:glycosyltransferase activity"/>
    <property type="evidence" value="ECO:0007669"/>
    <property type="project" value="InterPro"/>
</dbReference>
<dbReference type="RefSeq" id="WP_206572790.1">
    <property type="nucleotide sequence ID" value="NZ_JAFKCV010000002.1"/>
</dbReference>
<dbReference type="SUPFAM" id="SSF53756">
    <property type="entry name" value="UDP-Glycosyltransferase/glycogen phosphorylase"/>
    <property type="match status" value="1"/>
</dbReference>
<dbReference type="InterPro" id="IPR001296">
    <property type="entry name" value="Glyco_trans_1"/>
</dbReference>
<dbReference type="CDD" id="cd03811">
    <property type="entry name" value="GT4_GT28_WabH-like"/>
    <property type="match status" value="1"/>
</dbReference>